<proteinExistence type="predicted"/>
<dbReference type="InterPro" id="IPR036188">
    <property type="entry name" value="FAD/NAD-bd_sf"/>
</dbReference>
<dbReference type="Gene3D" id="3.50.50.60">
    <property type="entry name" value="FAD/NAD(P)-binding domain"/>
    <property type="match status" value="3"/>
</dbReference>
<comment type="caution">
    <text evidence="2">The sequence shown here is derived from an EMBL/GenBank/DDBJ whole genome shotgun (WGS) entry which is preliminary data.</text>
</comment>
<dbReference type="RefSeq" id="WP_270072475.1">
    <property type="nucleotide sequence ID" value="NZ_JAJAQC010000018.1"/>
</dbReference>
<evidence type="ECO:0000313" key="3">
    <source>
        <dbReference type="Proteomes" id="UP001140076"/>
    </source>
</evidence>
<keyword evidence="3" id="KW-1185">Reference proteome</keyword>
<feature type="domain" description="Styrene monooxygenase StyA putative substrate binding" evidence="1">
    <location>
        <begin position="153"/>
        <end position="259"/>
    </location>
</feature>
<evidence type="ECO:0000259" key="1">
    <source>
        <dbReference type="Pfam" id="PF17885"/>
    </source>
</evidence>
<dbReference type="Pfam" id="PF17885">
    <property type="entry name" value="Smoa_sbd"/>
    <property type="match status" value="1"/>
</dbReference>
<protein>
    <submittedName>
        <fullName evidence="2">FAD-binding protein</fullName>
    </submittedName>
</protein>
<evidence type="ECO:0000313" key="2">
    <source>
        <dbReference type="EMBL" id="MDA0565202.1"/>
    </source>
</evidence>
<accession>A0A9X3NKK6</accession>
<name>A0A9X3NKK6_9ACTN</name>
<gene>
    <name evidence="2" type="ORF">LG943_12870</name>
</gene>
<dbReference type="AlphaFoldDB" id="A0A9X3NKK6"/>
<dbReference type="EMBL" id="JAJAQC010000018">
    <property type="protein sequence ID" value="MDA0565202.1"/>
    <property type="molecule type" value="Genomic_DNA"/>
</dbReference>
<dbReference type="SUPFAM" id="SSF51905">
    <property type="entry name" value="FAD/NAD(P)-binding domain"/>
    <property type="match status" value="1"/>
</dbReference>
<sequence>MRIGIVGAGQSGLVLTHHLLARGIDVELFSQQTSEEMRRGRGVLAQITLPATLSIERAAGLDFWSAGGPPPSAQVAPIWDTVRLTAATTRGEVAVSGRLPGPAVAVDPRLKRADWLEYAEDRGASVQIRGVTVSDLEGFAAIGRYDLIVIAVGGGELGGIFLPDEARRTSHARARALSQATLHGVEPGPVEADVVSTPHGEILLLPVLSAEGPAHAVVLVGAPGGVLDAVPDPRRRRHTDIHAALLERLRVHAPGMWERCRGADVLDSSSLVHEWIRPAVRHPVGWLPSGTPVLGLGDTLVQVDPGSGQGWAASTLAAASLAEEIIARAGTGRPLDAEWMDQAFEVYWARHGRALSLFVDMVQGFHAADLDPRIQEAFAAAAADPAAADQWIASLDNPAAFADAMATAPT</sequence>
<dbReference type="Proteomes" id="UP001140076">
    <property type="component" value="Unassembled WGS sequence"/>
</dbReference>
<dbReference type="InterPro" id="IPR041654">
    <property type="entry name" value="StyA_sbd"/>
</dbReference>
<reference evidence="2" key="1">
    <citation type="submission" date="2021-10" db="EMBL/GenBank/DDBJ databases">
        <title>Streptomonospora sp. nov., isolated from mangrove soil.</title>
        <authorList>
            <person name="Chen X."/>
            <person name="Ge X."/>
            <person name="Liu W."/>
        </authorList>
    </citation>
    <scope>NUCLEOTIDE SEQUENCE</scope>
    <source>
        <strain evidence="2">S1-112</strain>
    </source>
</reference>
<organism evidence="2 3">
    <name type="scientific">Streptomonospora mangrovi</name>
    <dbReference type="NCBI Taxonomy" id="2883123"/>
    <lineage>
        <taxon>Bacteria</taxon>
        <taxon>Bacillati</taxon>
        <taxon>Actinomycetota</taxon>
        <taxon>Actinomycetes</taxon>
        <taxon>Streptosporangiales</taxon>
        <taxon>Nocardiopsidaceae</taxon>
        <taxon>Streptomonospora</taxon>
    </lineage>
</organism>